<dbReference type="InterPro" id="IPR035969">
    <property type="entry name" value="Rab-GAP_TBC_sf"/>
</dbReference>
<feature type="compositionally biased region" description="Basic and acidic residues" evidence="3">
    <location>
        <begin position="953"/>
        <end position="971"/>
    </location>
</feature>
<dbReference type="Proteomes" id="UP001437256">
    <property type="component" value="Unassembled WGS sequence"/>
</dbReference>
<keyword evidence="1" id="KW-0343">GTPase activation</keyword>
<feature type="region of interest" description="Disordered" evidence="3">
    <location>
        <begin position="938"/>
        <end position="971"/>
    </location>
</feature>
<dbReference type="InterPro" id="IPR007219">
    <property type="entry name" value="XnlR_reg_dom"/>
</dbReference>
<feature type="compositionally biased region" description="Polar residues" evidence="3">
    <location>
        <begin position="552"/>
        <end position="563"/>
    </location>
</feature>
<evidence type="ECO:0000256" key="1">
    <source>
        <dbReference type="ARBA" id="ARBA00022468"/>
    </source>
</evidence>
<dbReference type="PROSITE" id="PS50086">
    <property type="entry name" value="TBC_RABGAP"/>
    <property type="match status" value="1"/>
</dbReference>
<proteinExistence type="predicted"/>
<keyword evidence="6" id="KW-1185">Reference proteome</keyword>
<feature type="compositionally biased region" description="Polar residues" evidence="3">
    <location>
        <begin position="1127"/>
        <end position="1136"/>
    </location>
</feature>
<feature type="region of interest" description="Disordered" evidence="3">
    <location>
        <begin position="866"/>
        <end position="908"/>
    </location>
</feature>
<feature type="compositionally biased region" description="Polar residues" evidence="3">
    <location>
        <begin position="1057"/>
        <end position="1069"/>
    </location>
</feature>
<feature type="compositionally biased region" description="Low complexity" evidence="3">
    <location>
        <begin position="1101"/>
        <end position="1114"/>
    </location>
</feature>
<name>A0ABR3AC44_9AGAR</name>
<dbReference type="CDD" id="cd12148">
    <property type="entry name" value="fungal_TF_MHR"/>
    <property type="match status" value="1"/>
</dbReference>
<accession>A0ABR3AC44</accession>
<feature type="region of interest" description="Disordered" evidence="3">
    <location>
        <begin position="529"/>
        <end position="563"/>
    </location>
</feature>
<protein>
    <recommendedName>
        <fullName evidence="4">Rab-GAP TBC domain-containing protein</fullName>
    </recommendedName>
</protein>
<sequence length="1189" mass="133106">MSRTHEDLQERAHAQDYQIRELLLRYDKVKEDCKVHEWIQRAVKDYGSTPGSLVHKGDPSWSRTPTPPVFTSVSHTAPVCAIASRHYTSKPGLNSIAQDIARDAAGKALVGGQKGVDICQAYLLLGVYPVPKKKWTEDRSWLFQGVAIRMAIELGLDQPPPPHCDPRESLNRMRTWLNCYCVDGSHAIQFGKMPMLRLDDYLARTSQEWYRSSMNIPYDVHLVAYVQMIYIMSPWRAVIYEGDLNTKIAEGLDIVGTAIATENSLSQEMARWVVRYADEYRQNPLPICLYRGNTTQMITAYLRLVVLAVGFQHAFKSGISRQSEILRRSVDAARTVIQIMIERLYPTGDLRYSMEAHFLYVAFAAAYLVNLLRPKFLPLLDEATQTEIIDIVQRLIHILSSKEVALDGRHTPALYARFLSSLLAKYNVDPRARVVSLDSDGTAMATYDLLFNSGGSLSKIRDAALNDRLFPNHDGIEVPGRSIAWKLFLISDEPLRNSSLGASPDSLLASLRRSRRRYADELTEQMRAPDGSFVEGFVPPDPSSPTKRDTPRTTNLEKNNPLSLHTDNPWTEWFAAIELRKTIAQDVERTFPEIDFFRQHDVQDQLTNILFLYSATHTTTGYRQGMHELLAPIYFALAYDSTAGESLESSAGREICARAWVAADAWTLFECIMKSVSVWYEWREATATSPNLPSPLSHHVNLNVQSGQTEVKPYVAPIIQACNRVQSTLLKSVDPILWRQIQSTGIEPQIYGIRWLRLLFTREFALPDALKLWDGLFACDPTFGLAPWICVAMLIRIRNHLIPADYTGQLTVLLKYPPPPSDGETGITGPHHTSHLLKQALALQMSPNPSTGASVVTENRNFLGIPIEVPEPAPPPTRRRPAPQLDKSSPRPGPSVHTRQSSSPQMGYPEMFARGLMEREKELKSLTQRNIPELAASFVRPSPSSSPSVFPLMDERSSIDRPPWEPKPRSQVEREITHLQATNKRLGESLTWVVDALLQDESESADFSQIKRRKQGALETLSYIRDVLNGGVDDLEEERLFSDEEMVKRKEKKLRSQSEASLTSPSRDSQGYFATMHTPRAPAPAPVVDSSSKSGFHKPRTPQYPVTPSPTSSPDTNVGGVRLAPWNYTQSGFSGNSSALPSTSLPRPPPRTSSSIRRPSPVPVTPEPGSGERISKRANVSPDPLGVLS</sequence>
<evidence type="ECO:0000259" key="4">
    <source>
        <dbReference type="PROSITE" id="PS50086"/>
    </source>
</evidence>
<dbReference type="SUPFAM" id="SSF47923">
    <property type="entry name" value="Ypt/Rab-GAP domain of gyp1p"/>
    <property type="match status" value="2"/>
</dbReference>
<feature type="domain" description="Rab-GAP TBC" evidence="4">
    <location>
        <begin position="475"/>
        <end position="780"/>
    </location>
</feature>
<comment type="caution">
    <text evidence="5">The sequence shown here is derived from an EMBL/GenBank/DDBJ whole genome shotgun (WGS) entry which is preliminary data.</text>
</comment>
<reference evidence="5 6" key="1">
    <citation type="submission" date="2024-05" db="EMBL/GenBank/DDBJ databases">
        <title>A draft genome resource for the thread blight pathogen Marasmius tenuissimus strain MS-2.</title>
        <authorList>
            <person name="Yulfo-Soto G.E."/>
            <person name="Baruah I.K."/>
            <person name="Amoako-Attah I."/>
            <person name="Bukari Y."/>
            <person name="Meinhardt L.W."/>
            <person name="Bailey B.A."/>
            <person name="Cohen S.P."/>
        </authorList>
    </citation>
    <scope>NUCLEOTIDE SEQUENCE [LARGE SCALE GENOMIC DNA]</scope>
    <source>
        <strain evidence="5 6">MS-2</strain>
    </source>
</reference>
<feature type="compositionally biased region" description="Low complexity" evidence="3">
    <location>
        <begin position="938"/>
        <end position="951"/>
    </location>
</feature>
<dbReference type="PANTHER" id="PTHR22957:SF337">
    <property type="entry name" value="TBC1 DOMAIN FAMILY MEMBER 5"/>
    <property type="match status" value="1"/>
</dbReference>
<dbReference type="PANTHER" id="PTHR22957">
    <property type="entry name" value="TBC1 DOMAIN FAMILY MEMBER GTPASE-ACTIVATING PROTEIN"/>
    <property type="match status" value="1"/>
</dbReference>
<feature type="region of interest" description="Disordered" evidence="3">
    <location>
        <begin position="1045"/>
        <end position="1189"/>
    </location>
</feature>
<keyword evidence="2" id="KW-0539">Nucleus</keyword>
<dbReference type="Pfam" id="PF00566">
    <property type="entry name" value="RabGAP-TBC"/>
    <property type="match status" value="2"/>
</dbReference>
<dbReference type="Gene3D" id="1.10.472.80">
    <property type="entry name" value="Ypt/Rab-GAP domain of gyp1p, domain 3"/>
    <property type="match status" value="1"/>
</dbReference>
<evidence type="ECO:0000313" key="5">
    <source>
        <dbReference type="EMBL" id="KAL0071526.1"/>
    </source>
</evidence>
<evidence type="ECO:0000256" key="3">
    <source>
        <dbReference type="SAM" id="MobiDB-lite"/>
    </source>
</evidence>
<organism evidence="5 6">
    <name type="scientific">Marasmius tenuissimus</name>
    <dbReference type="NCBI Taxonomy" id="585030"/>
    <lineage>
        <taxon>Eukaryota</taxon>
        <taxon>Fungi</taxon>
        <taxon>Dikarya</taxon>
        <taxon>Basidiomycota</taxon>
        <taxon>Agaricomycotina</taxon>
        <taxon>Agaricomycetes</taxon>
        <taxon>Agaricomycetidae</taxon>
        <taxon>Agaricales</taxon>
        <taxon>Marasmiineae</taxon>
        <taxon>Marasmiaceae</taxon>
        <taxon>Marasmius</taxon>
    </lineage>
</organism>
<gene>
    <name evidence="5" type="ORF">AAF712_001383</name>
</gene>
<dbReference type="EMBL" id="JBBXMP010000003">
    <property type="protein sequence ID" value="KAL0071526.1"/>
    <property type="molecule type" value="Genomic_DNA"/>
</dbReference>
<dbReference type="SMART" id="SM00906">
    <property type="entry name" value="Fungal_trans"/>
    <property type="match status" value="1"/>
</dbReference>
<dbReference type="InterPro" id="IPR000195">
    <property type="entry name" value="Rab-GAP-TBC_dom"/>
</dbReference>
<evidence type="ECO:0000256" key="2">
    <source>
        <dbReference type="ARBA" id="ARBA00023242"/>
    </source>
</evidence>
<evidence type="ECO:0000313" key="6">
    <source>
        <dbReference type="Proteomes" id="UP001437256"/>
    </source>
</evidence>
<dbReference type="Pfam" id="PF04082">
    <property type="entry name" value="Fungal_trans"/>
    <property type="match status" value="1"/>
</dbReference>
<dbReference type="SMART" id="SM00164">
    <property type="entry name" value="TBC"/>
    <property type="match status" value="1"/>
</dbReference>
<dbReference type="Gene3D" id="1.10.8.270">
    <property type="entry name" value="putative rabgap domain of human tbc1 domain family member 14 like domains"/>
    <property type="match status" value="1"/>
</dbReference>